<sequence>LSLPPSPSHSLVCLPPTPIPLFISLSCPPPSPPSRDLHSYLLGEQEDNEANQPVNNNNNNPAPGHHNNNPAAVVGEGLHAVHQAILQQGGPIGFQPYQRPLRFPFRIVLLIGFMCVTLLVASLVCLTLPGETWSWTRSIIY</sequence>
<evidence type="ECO:0000256" key="4">
    <source>
        <dbReference type="ARBA" id="ARBA00012483"/>
    </source>
</evidence>
<feature type="transmembrane region" description="Helical" evidence="11">
    <location>
        <begin position="107"/>
        <end position="129"/>
    </location>
</feature>
<evidence type="ECO:0000313" key="13">
    <source>
        <dbReference type="Proteomes" id="UP000314982"/>
    </source>
</evidence>
<evidence type="ECO:0000256" key="2">
    <source>
        <dbReference type="ARBA" id="ARBA00004141"/>
    </source>
</evidence>
<reference evidence="13" key="1">
    <citation type="submission" date="2018-06" db="EMBL/GenBank/DDBJ databases">
        <title>Genome assembly of Danube salmon.</title>
        <authorList>
            <person name="Macqueen D.J."/>
            <person name="Gundappa M.K."/>
        </authorList>
    </citation>
    <scope>NUCLEOTIDE SEQUENCE [LARGE SCALE GENOMIC DNA]</scope>
</reference>
<evidence type="ECO:0000256" key="1">
    <source>
        <dbReference type="ARBA" id="ARBA00000900"/>
    </source>
</evidence>
<evidence type="ECO:0000256" key="6">
    <source>
        <dbReference type="ARBA" id="ARBA00022692"/>
    </source>
</evidence>
<keyword evidence="9 11" id="KW-0472">Membrane</keyword>
<dbReference type="STRING" id="62062.ENSHHUP00000021664"/>
<feature type="region of interest" description="Disordered" evidence="10">
    <location>
        <begin position="34"/>
        <end position="71"/>
    </location>
</feature>
<evidence type="ECO:0000256" key="9">
    <source>
        <dbReference type="ARBA" id="ARBA00023136"/>
    </source>
</evidence>
<evidence type="ECO:0000256" key="10">
    <source>
        <dbReference type="SAM" id="MobiDB-lite"/>
    </source>
</evidence>
<evidence type="ECO:0000313" key="12">
    <source>
        <dbReference type="Ensembl" id="ENSHHUP00000021664.1"/>
    </source>
</evidence>
<protein>
    <recommendedName>
        <fullName evidence="4">RING-type E3 ubiquitin transferase</fullName>
        <ecNumber evidence="4">2.3.2.27</ecNumber>
    </recommendedName>
</protein>
<reference evidence="12" key="3">
    <citation type="submission" date="2025-09" db="UniProtKB">
        <authorList>
            <consortium name="Ensembl"/>
        </authorList>
    </citation>
    <scope>IDENTIFICATION</scope>
</reference>
<evidence type="ECO:0000256" key="3">
    <source>
        <dbReference type="ARBA" id="ARBA00004906"/>
    </source>
</evidence>
<proteinExistence type="predicted"/>
<dbReference type="GO" id="GO:0005789">
    <property type="term" value="C:endoplasmic reticulum membrane"/>
    <property type="evidence" value="ECO:0007669"/>
    <property type="project" value="TreeGrafter"/>
</dbReference>
<comment type="pathway">
    <text evidence="3">Protein modification; protein ubiquitination.</text>
</comment>
<name>A0A4W5L784_9TELE</name>
<dbReference type="PANTHER" id="PTHR13145">
    <property type="entry name" value="SSM4 PROTEIN"/>
    <property type="match status" value="1"/>
</dbReference>
<keyword evidence="7" id="KW-0833">Ubl conjugation pathway</keyword>
<organism evidence="12 13">
    <name type="scientific">Hucho hucho</name>
    <name type="common">huchen</name>
    <dbReference type="NCBI Taxonomy" id="62062"/>
    <lineage>
        <taxon>Eukaryota</taxon>
        <taxon>Metazoa</taxon>
        <taxon>Chordata</taxon>
        <taxon>Craniata</taxon>
        <taxon>Vertebrata</taxon>
        <taxon>Euteleostomi</taxon>
        <taxon>Actinopterygii</taxon>
        <taxon>Neopterygii</taxon>
        <taxon>Teleostei</taxon>
        <taxon>Protacanthopterygii</taxon>
        <taxon>Salmoniformes</taxon>
        <taxon>Salmonidae</taxon>
        <taxon>Salmoninae</taxon>
        <taxon>Hucho</taxon>
    </lineage>
</organism>
<keyword evidence="13" id="KW-1185">Reference proteome</keyword>
<dbReference type="AlphaFoldDB" id="A0A4W5L784"/>
<comment type="subcellular location">
    <subcellularLocation>
        <location evidence="2">Membrane</location>
        <topology evidence="2">Multi-pass membrane protein</topology>
    </subcellularLocation>
</comment>
<comment type="catalytic activity">
    <reaction evidence="1">
        <text>S-ubiquitinyl-[E2 ubiquitin-conjugating enzyme]-L-cysteine + [acceptor protein]-L-lysine = [E2 ubiquitin-conjugating enzyme]-L-cysteine + N(6)-ubiquitinyl-[acceptor protein]-L-lysine.</text>
        <dbReference type="EC" id="2.3.2.27"/>
    </reaction>
</comment>
<evidence type="ECO:0000256" key="11">
    <source>
        <dbReference type="SAM" id="Phobius"/>
    </source>
</evidence>
<dbReference type="Ensembl" id="ENSHHUT00000022476.1">
    <property type="protein sequence ID" value="ENSHHUP00000021664.1"/>
    <property type="gene ID" value="ENSHHUG00000013572.1"/>
</dbReference>
<dbReference type="GO" id="GO:0036503">
    <property type="term" value="P:ERAD pathway"/>
    <property type="evidence" value="ECO:0007669"/>
    <property type="project" value="TreeGrafter"/>
</dbReference>
<reference evidence="12" key="2">
    <citation type="submission" date="2025-08" db="UniProtKB">
        <authorList>
            <consortium name="Ensembl"/>
        </authorList>
    </citation>
    <scope>IDENTIFICATION</scope>
</reference>
<feature type="compositionally biased region" description="Low complexity" evidence="10">
    <location>
        <begin position="50"/>
        <end position="71"/>
    </location>
</feature>
<dbReference type="EC" id="2.3.2.27" evidence="4"/>
<dbReference type="GO" id="GO:0061630">
    <property type="term" value="F:ubiquitin protein ligase activity"/>
    <property type="evidence" value="ECO:0007669"/>
    <property type="project" value="UniProtKB-EC"/>
</dbReference>
<dbReference type="Proteomes" id="UP000314982">
    <property type="component" value="Unassembled WGS sequence"/>
</dbReference>
<evidence type="ECO:0000256" key="7">
    <source>
        <dbReference type="ARBA" id="ARBA00022786"/>
    </source>
</evidence>
<evidence type="ECO:0000256" key="5">
    <source>
        <dbReference type="ARBA" id="ARBA00022679"/>
    </source>
</evidence>
<dbReference type="PANTHER" id="PTHR13145:SF0">
    <property type="entry name" value="E3 UBIQUITIN-PROTEIN LIGASE MARCHF6"/>
    <property type="match status" value="1"/>
</dbReference>
<evidence type="ECO:0000256" key="8">
    <source>
        <dbReference type="ARBA" id="ARBA00022989"/>
    </source>
</evidence>
<accession>A0A4W5L784</accession>
<keyword evidence="8 11" id="KW-1133">Transmembrane helix</keyword>
<keyword evidence="6 11" id="KW-0812">Transmembrane</keyword>
<keyword evidence="5" id="KW-0808">Transferase</keyword>